<dbReference type="Proteomes" id="UP001497392">
    <property type="component" value="Unassembled WGS sequence"/>
</dbReference>
<dbReference type="SUPFAM" id="SSF57850">
    <property type="entry name" value="RING/U-box"/>
    <property type="match status" value="1"/>
</dbReference>
<feature type="compositionally biased region" description="Polar residues" evidence="5">
    <location>
        <begin position="1063"/>
        <end position="1100"/>
    </location>
</feature>
<keyword evidence="3" id="KW-0862">Zinc</keyword>
<feature type="region of interest" description="Disordered" evidence="5">
    <location>
        <begin position="258"/>
        <end position="353"/>
    </location>
</feature>
<evidence type="ECO:0000256" key="5">
    <source>
        <dbReference type="SAM" id="MobiDB-lite"/>
    </source>
</evidence>
<comment type="caution">
    <text evidence="7">The sequence shown here is derived from an EMBL/GenBank/DDBJ whole genome shotgun (WGS) entry which is preliminary data.</text>
</comment>
<dbReference type="EMBL" id="CAXHTA020000008">
    <property type="protein sequence ID" value="CAL5223091.1"/>
    <property type="molecule type" value="Genomic_DNA"/>
</dbReference>
<evidence type="ECO:0000256" key="1">
    <source>
        <dbReference type="ARBA" id="ARBA00022723"/>
    </source>
</evidence>
<feature type="compositionally biased region" description="Basic residues" evidence="5">
    <location>
        <begin position="342"/>
        <end position="352"/>
    </location>
</feature>
<feature type="region of interest" description="Disordered" evidence="5">
    <location>
        <begin position="731"/>
        <end position="949"/>
    </location>
</feature>
<feature type="compositionally biased region" description="Low complexity" evidence="5">
    <location>
        <begin position="922"/>
        <end position="938"/>
    </location>
</feature>
<feature type="compositionally biased region" description="Low complexity" evidence="5">
    <location>
        <begin position="793"/>
        <end position="812"/>
    </location>
</feature>
<feature type="compositionally biased region" description="Polar residues" evidence="5">
    <location>
        <begin position="311"/>
        <end position="335"/>
    </location>
</feature>
<feature type="compositionally biased region" description="Basic and acidic residues" evidence="5">
    <location>
        <begin position="865"/>
        <end position="874"/>
    </location>
</feature>
<protein>
    <submittedName>
        <fullName evidence="7">G5552 protein</fullName>
    </submittedName>
</protein>
<keyword evidence="2 4" id="KW-0863">Zinc-finger</keyword>
<proteinExistence type="predicted"/>
<feature type="region of interest" description="Disordered" evidence="5">
    <location>
        <begin position="1063"/>
        <end position="1110"/>
    </location>
</feature>
<accession>A0ABP1FUH2</accession>
<organism evidence="7 8">
    <name type="scientific">Coccomyxa viridis</name>
    <dbReference type="NCBI Taxonomy" id="1274662"/>
    <lineage>
        <taxon>Eukaryota</taxon>
        <taxon>Viridiplantae</taxon>
        <taxon>Chlorophyta</taxon>
        <taxon>core chlorophytes</taxon>
        <taxon>Trebouxiophyceae</taxon>
        <taxon>Trebouxiophyceae incertae sedis</taxon>
        <taxon>Coccomyxaceae</taxon>
        <taxon>Coccomyxa</taxon>
    </lineage>
</organism>
<dbReference type="PROSITE" id="PS50089">
    <property type="entry name" value="ZF_RING_2"/>
    <property type="match status" value="1"/>
</dbReference>
<sequence length="1195" mass="129445">MARRDPGTHGVISRACHVAAKKNMGLFGGNIYRLLLCAFFPGLPFLTVETDRVEDSEMVRAFMLVKQQIRVHKHIASVQKLSRPSYIKTMLDSYRGYRIDRKYLKYFCEAFCKAADDKIVDVAMAKRMHISMGVKTALRKYWQEDSFAVLLDSLTTACAVNAGSSPVARAISQAVPGVQEALSRLHRWPEGIEDSRTWVTNTFHVICSITAQHASDARDQGIPPEEHLRSVIADPGLQEAESELLVASSIISGQLRSGKRGQLTVARAKPEGASAHGNGSAAEACTPSQQGDDRAAEVAASEAEGNESKRSANQASQRVSVQEQQEAAVPQSSLSEAEKAERRKAKKARQRAARAQVAAQTAEVGLLRRVLQRMLQTPALTENSPEMLLGAVKDAAQHHAEVAHSSGRCLRAHLEACADLNEDGRDVGHEIKMHLIEILVDCVGANLSEDAASQEPQVLERWGALAIQAPDVAGVLKSAFTVFVTMTRAAFAALRNILPEEVSSMSDAEDVSVYVRLSSFASPGRELVRDSALLHAAKVVRLQIQVHKHIASIADRPFGLYVTEMIEYYGIDTGEHVAQDLYEAICSAADSIDVDTAMVKRMHISMGIKAAMRWHKTVDSFSALLDELGSICAENPVSSQIVKAIRQAVPGILEYLFRLHKWPSGLERKDGKWLMHALHLLSNRLTQHAREALGLGIAPEDHVRSICAVPGLPDTDSDLLVRVFQKFWDARKPGNEAPGNDSVTQSPDRASSARPNDPPAFGSTDAGDESSGAKSRAAVAQGSPSLSVKRTPARGARPQQQQPPRSPAMSAADQRKPAENVQGAVEPLSGLSETEKAKRRKAKKARQRAAQAQAAARPAEASEVGSKEPVEDSLGRASKGEQSAEEQAAEWAPQTDKDIDSPMFPAPVSPSTPRENSDSREVAASSRSSSLSSHLSLRQHNGMATQQQELSPPILAAPAAQASALAVQEEEQPWQEVRTSRRRPVRQHAASRAGANEPPRQGRSAPDLEAAAQSASWPRILQAAAQPAEQASMSSDRAVVPPHAQLGQGSAEWLPEWLAAISGSQPQRPPQQNGLDTLQPSGSHDASSSSVQPENSQALPDSTAPDEPCMITQQMPQPGLQFESFSPEQAASNPEMVEEDEETLCVVCMDKLWEVIFYNCMHMVTCQGCAREIMTAGGLCLMCRANIQSTFTARF</sequence>
<feature type="compositionally biased region" description="Basic residues" evidence="5">
    <location>
        <begin position="837"/>
        <end position="847"/>
    </location>
</feature>
<reference evidence="7 8" key="1">
    <citation type="submission" date="2024-06" db="EMBL/GenBank/DDBJ databases">
        <authorList>
            <person name="Kraege A."/>
            <person name="Thomma B."/>
        </authorList>
    </citation>
    <scope>NUCLEOTIDE SEQUENCE [LARGE SCALE GENOMIC DNA]</scope>
</reference>
<evidence type="ECO:0000256" key="4">
    <source>
        <dbReference type="PROSITE-ProRule" id="PRU00175"/>
    </source>
</evidence>
<gene>
    <name evidence="7" type="primary">g5552</name>
    <name evidence="7" type="ORF">VP750_LOCUS4750</name>
</gene>
<dbReference type="InterPro" id="IPR001841">
    <property type="entry name" value="Znf_RING"/>
</dbReference>
<evidence type="ECO:0000256" key="2">
    <source>
        <dbReference type="ARBA" id="ARBA00022771"/>
    </source>
</evidence>
<evidence type="ECO:0000313" key="7">
    <source>
        <dbReference type="EMBL" id="CAL5223091.1"/>
    </source>
</evidence>
<name>A0ABP1FUH2_9CHLO</name>
<dbReference type="InterPro" id="IPR013083">
    <property type="entry name" value="Znf_RING/FYVE/PHD"/>
</dbReference>
<evidence type="ECO:0000259" key="6">
    <source>
        <dbReference type="PROSITE" id="PS50089"/>
    </source>
</evidence>
<evidence type="ECO:0000256" key="3">
    <source>
        <dbReference type="ARBA" id="ARBA00022833"/>
    </source>
</evidence>
<dbReference type="Gene3D" id="3.30.40.10">
    <property type="entry name" value="Zinc/RING finger domain, C3HC4 (zinc finger)"/>
    <property type="match status" value="1"/>
</dbReference>
<keyword evidence="1" id="KW-0479">Metal-binding</keyword>
<feature type="region of interest" description="Disordered" evidence="5">
    <location>
        <begin position="966"/>
        <end position="1015"/>
    </location>
</feature>
<feature type="compositionally biased region" description="Low complexity" evidence="5">
    <location>
        <begin position="848"/>
        <end position="857"/>
    </location>
</feature>
<feature type="domain" description="RING-type" evidence="6">
    <location>
        <begin position="1145"/>
        <end position="1184"/>
    </location>
</feature>
<dbReference type="PANTHER" id="PTHR46858:SF5">
    <property type="entry name" value="E3 UBIQUITIN-PROTEIN LIGASE APD1-RELATED"/>
    <property type="match status" value="1"/>
</dbReference>
<dbReference type="Pfam" id="PF13920">
    <property type="entry name" value="zf-C3HC4_3"/>
    <property type="match status" value="1"/>
</dbReference>
<keyword evidence="8" id="KW-1185">Reference proteome</keyword>
<dbReference type="PANTHER" id="PTHR46858">
    <property type="entry name" value="OS05G0521000 PROTEIN"/>
    <property type="match status" value="1"/>
</dbReference>
<evidence type="ECO:0000313" key="8">
    <source>
        <dbReference type="Proteomes" id="UP001497392"/>
    </source>
</evidence>